<organism evidence="2 3">
    <name type="scientific">Duganella lactea</name>
    <dbReference type="NCBI Taxonomy" id="2692173"/>
    <lineage>
        <taxon>Bacteria</taxon>
        <taxon>Pseudomonadati</taxon>
        <taxon>Pseudomonadota</taxon>
        <taxon>Betaproteobacteria</taxon>
        <taxon>Burkholderiales</taxon>
        <taxon>Oxalobacteraceae</taxon>
        <taxon>Telluria group</taxon>
        <taxon>Duganella</taxon>
    </lineage>
</organism>
<keyword evidence="3" id="KW-1185">Reference proteome</keyword>
<proteinExistence type="inferred from homology"/>
<reference evidence="2 3" key="1">
    <citation type="submission" date="2019-12" db="EMBL/GenBank/DDBJ databases">
        <title>Novel species isolated from a subtropical stream in China.</title>
        <authorList>
            <person name="Lu H."/>
        </authorList>
    </citation>
    <scope>NUCLEOTIDE SEQUENCE [LARGE SCALE GENOMIC DNA]</scope>
    <source>
        <strain evidence="2 3">FT94W</strain>
    </source>
</reference>
<dbReference type="InterPro" id="IPR020915">
    <property type="entry name" value="UPF0311"/>
</dbReference>
<dbReference type="Pfam" id="PF11578">
    <property type="entry name" value="DUF3237"/>
    <property type="match status" value="1"/>
</dbReference>
<gene>
    <name evidence="2" type="ORF">GTP38_08465</name>
</gene>
<dbReference type="EMBL" id="WWCO01000005">
    <property type="protein sequence ID" value="MYM34368.1"/>
    <property type="molecule type" value="Genomic_DNA"/>
</dbReference>
<evidence type="ECO:0000256" key="1">
    <source>
        <dbReference type="HAMAP-Rule" id="MF_00775"/>
    </source>
</evidence>
<protein>
    <recommendedName>
        <fullName evidence="1">UPF0311 protein GTP38_08465</fullName>
    </recommendedName>
</protein>
<dbReference type="RefSeq" id="WP_160989765.1">
    <property type="nucleotide sequence ID" value="NZ_WWCO01000005.1"/>
</dbReference>
<evidence type="ECO:0000313" key="3">
    <source>
        <dbReference type="Proteomes" id="UP000449678"/>
    </source>
</evidence>
<dbReference type="Proteomes" id="UP000449678">
    <property type="component" value="Unassembled WGS sequence"/>
</dbReference>
<dbReference type="PANTHER" id="PTHR37315">
    <property type="entry name" value="UPF0311 PROTEIN BLR7842"/>
    <property type="match status" value="1"/>
</dbReference>
<accession>A0ABW9V501</accession>
<sequence>MSNPFVLDDTVKPTKLETMTPNLEFVLQSRVLVAPVMSINNLGQMGTRLMLPIIGGDFEGPLLRGRIVAGGGDWPLVRNDGVGLVDARYTYETDDGVFINIRNTGYRHGSPEAIAKLQAKEGVPDPESYYLRTYTVFEAPPGPYEWLARHVFVGIGERHPHVLFLRYYKLL</sequence>
<dbReference type="Gene3D" id="2.40.160.20">
    <property type="match status" value="1"/>
</dbReference>
<dbReference type="HAMAP" id="MF_00775">
    <property type="entry name" value="UPF0311"/>
    <property type="match status" value="1"/>
</dbReference>
<comment type="caution">
    <text evidence="2">The sequence shown here is derived from an EMBL/GenBank/DDBJ whole genome shotgun (WGS) entry which is preliminary data.</text>
</comment>
<name>A0ABW9V501_9BURK</name>
<evidence type="ECO:0000313" key="2">
    <source>
        <dbReference type="EMBL" id="MYM34368.1"/>
    </source>
</evidence>
<comment type="similarity">
    <text evidence="1">Belongs to the UPF0311 family.</text>
</comment>
<dbReference type="PANTHER" id="PTHR37315:SF1">
    <property type="entry name" value="UPF0311 PROTEIN BLR7842"/>
    <property type="match status" value="1"/>
</dbReference>